<comment type="caution">
    <text evidence="1">The sequence shown here is derived from an EMBL/GenBank/DDBJ whole genome shotgun (WGS) entry which is preliminary data.</text>
</comment>
<dbReference type="EMBL" id="BEXD01000668">
    <property type="protein sequence ID" value="GBB89287.1"/>
    <property type="molecule type" value="Genomic_DNA"/>
</dbReference>
<evidence type="ECO:0000313" key="2">
    <source>
        <dbReference type="Proteomes" id="UP000247702"/>
    </source>
</evidence>
<accession>A0A2Z6QGM7</accession>
<dbReference type="PROSITE" id="PS00141">
    <property type="entry name" value="ASP_PROTEASE"/>
    <property type="match status" value="1"/>
</dbReference>
<dbReference type="Proteomes" id="UP000247702">
    <property type="component" value="Unassembled WGS sequence"/>
</dbReference>
<evidence type="ECO:0000313" key="1">
    <source>
        <dbReference type="EMBL" id="GBB89287.1"/>
    </source>
</evidence>
<gene>
    <name evidence="1" type="ORF">RclHR1_00160003</name>
</gene>
<proteinExistence type="predicted"/>
<reference evidence="1 2" key="1">
    <citation type="submission" date="2017-11" db="EMBL/GenBank/DDBJ databases">
        <title>The genome of Rhizophagus clarus HR1 reveals common genetic basis of auxotrophy among arbuscular mycorrhizal fungi.</title>
        <authorList>
            <person name="Kobayashi Y."/>
        </authorList>
    </citation>
    <scope>NUCLEOTIDE SEQUENCE [LARGE SCALE GENOMIC DNA]</scope>
    <source>
        <strain evidence="1 2">HR1</strain>
    </source>
</reference>
<dbReference type="InterPro" id="IPR001969">
    <property type="entry name" value="Aspartic_peptidase_AS"/>
</dbReference>
<protein>
    <submittedName>
        <fullName evidence="1">Uncharacterized protein</fullName>
    </submittedName>
</protein>
<name>A0A2Z6QGM7_9GLOM</name>
<sequence>MPNLSWFKERAKSIKRIIISDNKNKTKSDSSVNVSNDKISKDEIVRRQTNQFVPESGSNFAGDNFEWPVTMKVPERRVIINHIIRYNKEIGQELAKNAIAFRRLYEENKIDPTKGSHVLIVNGEIKSYENEFSWEKYRELDEKYPGIYFVPTIEKPIVLRRVEARNDEKEKSWVVNIWLRDQNDDVVDDGYSMIIDSGSTMTVIPDHLRKKLRDPNIGWSKVCKYSSGYADGERGISKLETGKNGLIGTVQMKSIPGNKILIMTG</sequence>
<dbReference type="AlphaFoldDB" id="A0A2Z6QGM7"/>
<dbReference type="GO" id="GO:0006508">
    <property type="term" value="P:proteolysis"/>
    <property type="evidence" value="ECO:0007669"/>
    <property type="project" value="InterPro"/>
</dbReference>
<keyword evidence="2" id="KW-1185">Reference proteome</keyword>
<organism evidence="1 2">
    <name type="scientific">Rhizophagus clarus</name>
    <dbReference type="NCBI Taxonomy" id="94130"/>
    <lineage>
        <taxon>Eukaryota</taxon>
        <taxon>Fungi</taxon>
        <taxon>Fungi incertae sedis</taxon>
        <taxon>Mucoromycota</taxon>
        <taxon>Glomeromycotina</taxon>
        <taxon>Glomeromycetes</taxon>
        <taxon>Glomerales</taxon>
        <taxon>Glomeraceae</taxon>
        <taxon>Rhizophagus</taxon>
    </lineage>
</organism>
<dbReference type="GO" id="GO:0004190">
    <property type="term" value="F:aspartic-type endopeptidase activity"/>
    <property type="evidence" value="ECO:0007669"/>
    <property type="project" value="InterPro"/>
</dbReference>